<dbReference type="STRING" id="714315.GCA_000516535_02071"/>
<dbReference type="InterPro" id="IPR029058">
    <property type="entry name" value="AB_hydrolase_fold"/>
</dbReference>
<dbReference type="InterPro" id="IPR051044">
    <property type="entry name" value="MAG_DAG_Lipase"/>
</dbReference>
<evidence type="ECO:0000313" key="2">
    <source>
        <dbReference type="EMBL" id="BBM37122.1"/>
    </source>
</evidence>
<evidence type="ECO:0000259" key="1">
    <source>
        <dbReference type="Pfam" id="PF12146"/>
    </source>
</evidence>
<sequence>MEKRYFESFDNTKIPYLYFESNRGEQFKNNIIIFHGVAEPVERYEEFGNFLSANGYNVFIPEIRGHGELKEGEIGDFGKKGIQNVFGDINEFFEKELFPKGIKSENTTLFGHSMGSLIVANWAIENNYKYFILSGFPVKKNSELFGAKLLSFFERMLIFKKKSFFNKEFKKYNSFFAPNQTKFDWLSRNNEECSKYEESELCGYALSPKVFVGIIKMMNFINKKYKKIRPDANMLIIHGTEDKAMDIDYVNKILSVLRKKKRRINVLANEGGRHESLNEINKYVIYDEILKWLNEREK</sequence>
<proteinExistence type="predicted"/>
<dbReference type="OrthoDB" id="9806902at2"/>
<dbReference type="SUPFAM" id="SSF53474">
    <property type="entry name" value="alpha/beta-Hydrolases"/>
    <property type="match status" value="1"/>
</dbReference>
<dbReference type="Gene3D" id="3.40.50.1820">
    <property type="entry name" value="alpha/beta hydrolase"/>
    <property type="match status" value="1"/>
</dbReference>
<organism evidence="2 3">
    <name type="scientific">Pseudoleptotrichia goodfellowii</name>
    <dbReference type="NCBI Taxonomy" id="157692"/>
    <lineage>
        <taxon>Bacteria</taxon>
        <taxon>Fusobacteriati</taxon>
        <taxon>Fusobacteriota</taxon>
        <taxon>Fusobacteriia</taxon>
        <taxon>Fusobacteriales</taxon>
        <taxon>Leptotrichiaceae</taxon>
        <taxon>Pseudoleptotrichia</taxon>
    </lineage>
</organism>
<gene>
    <name evidence="2" type="ORF">JCM16774_2074</name>
</gene>
<evidence type="ECO:0000313" key="3">
    <source>
        <dbReference type="Proteomes" id="UP000321606"/>
    </source>
</evidence>
<dbReference type="Pfam" id="PF12146">
    <property type="entry name" value="Hydrolase_4"/>
    <property type="match status" value="1"/>
</dbReference>
<dbReference type="PANTHER" id="PTHR11614">
    <property type="entry name" value="PHOSPHOLIPASE-RELATED"/>
    <property type="match status" value="1"/>
</dbReference>
<protein>
    <recommendedName>
        <fullName evidence="1">Serine aminopeptidase S33 domain-containing protein</fullName>
    </recommendedName>
</protein>
<accession>A0A510JCU8</accession>
<reference evidence="2 3" key="1">
    <citation type="submission" date="2019-07" db="EMBL/GenBank/DDBJ databases">
        <title>Complete Genome Sequence of Leptotrichia goodfellowii Strain JCM 16774.</title>
        <authorList>
            <person name="Watanabe S."/>
            <person name="Cui L."/>
        </authorList>
    </citation>
    <scope>NUCLEOTIDE SEQUENCE [LARGE SCALE GENOMIC DNA]</scope>
    <source>
        <strain evidence="2 3">JCM16774</strain>
    </source>
</reference>
<dbReference type="EMBL" id="AP019822">
    <property type="protein sequence ID" value="BBM37122.1"/>
    <property type="molecule type" value="Genomic_DNA"/>
</dbReference>
<name>A0A510JCU8_9FUSO</name>
<dbReference type="AlphaFoldDB" id="A0A510JCU8"/>
<feature type="domain" description="Serine aminopeptidase S33" evidence="1">
    <location>
        <begin position="28"/>
        <end position="280"/>
    </location>
</feature>
<dbReference type="KEGG" id="lgo:JCM16774_2074"/>
<dbReference type="RefSeq" id="WP_026738227.1">
    <property type="nucleotide sequence ID" value="NZ_AP019822.1"/>
</dbReference>
<dbReference type="InterPro" id="IPR022742">
    <property type="entry name" value="Hydrolase_4"/>
</dbReference>
<dbReference type="Proteomes" id="UP000321606">
    <property type="component" value="Chromosome"/>
</dbReference>